<organism evidence="1 2">
    <name type="scientific">Tanacetum coccineum</name>
    <dbReference type="NCBI Taxonomy" id="301880"/>
    <lineage>
        <taxon>Eukaryota</taxon>
        <taxon>Viridiplantae</taxon>
        <taxon>Streptophyta</taxon>
        <taxon>Embryophyta</taxon>
        <taxon>Tracheophyta</taxon>
        <taxon>Spermatophyta</taxon>
        <taxon>Magnoliopsida</taxon>
        <taxon>eudicotyledons</taxon>
        <taxon>Gunneridae</taxon>
        <taxon>Pentapetalae</taxon>
        <taxon>asterids</taxon>
        <taxon>campanulids</taxon>
        <taxon>Asterales</taxon>
        <taxon>Asteraceae</taxon>
        <taxon>Asteroideae</taxon>
        <taxon>Anthemideae</taxon>
        <taxon>Anthemidinae</taxon>
        <taxon>Tanacetum</taxon>
    </lineage>
</organism>
<dbReference type="EMBL" id="BQNB010010107">
    <property type="protein sequence ID" value="GJS72815.1"/>
    <property type="molecule type" value="Genomic_DNA"/>
</dbReference>
<reference evidence="1" key="2">
    <citation type="submission" date="2022-01" db="EMBL/GenBank/DDBJ databases">
        <authorList>
            <person name="Yamashiro T."/>
            <person name="Shiraishi A."/>
            <person name="Satake H."/>
            <person name="Nakayama K."/>
        </authorList>
    </citation>
    <scope>NUCLEOTIDE SEQUENCE</scope>
</reference>
<keyword evidence="2" id="KW-1185">Reference proteome</keyword>
<evidence type="ECO:0000313" key="1">
    <source>
        <dbReference type="EMBL" id="GJS72815.1"/>
    </source>
</evidence>
<evidence type="ECO:0000313" key="2">
    <source>
        <dbReference type="Proteomes" id="UP001151760"/>
    </source>
</evidence>
<name>A0ABQ4Y635_9ASTR</name>
<sequence length="142" mass="16139">MDSAVRGVVLSLDPWIGYSSKQVPTFVSERSCLDCLTRSSNCGLLWVELCFVAGCTACPFLEGFSLYSQASFQILGINTRIVEWLSRNRTSMDVVLLCQVVDYHLGENRPTERRERSYFLLWVLSIWLCDLLCVRKLSGSLE</sequence>
<protein>
    <submittedName>
        <fullName evidence="1">Uncharacterized protein</fullName>
    </submittedName>
</protein>
<accession>A0ABQ4Y635</accession>
<reference evidence="1" key="1">
    <citation type="journal article" date="2022" name="Int. J. Mol. Sci.">
        <title>Draft Genome of Tanacetum Coccineum: Genomic Comparison of Closely Related Tanacetum-Family Plants.</title>
        <authorList>
            <person name="Yamashiro T."/>
            <person name="Shiraishi A."/>
            <person name="Nakayama K."/>
            <person name="Satake H."/>
        </authorList>
    </citation>
    <scope>NUCLEOTIDE SEQUENCE</scope>
</reference>
<gene>
    <name evidence="1" type="ORF">Tco_0705656</name>
</gene>
<dbReference type="Proteomes" id="UP001151760">
    <property type="component" value="Unassembled WGS sequence"/>
</dbReference>
<proteinExistence type="predicted"/>
<comment type="caution">
    <text evidence="1">The sequence shown here is derived from an EMBL/GenBank/DDBJ whole genome shotgun (WGS) entry which is preliminary data.</text>
</comment>